<dbReference type="GO" id="GO:0008191">
    <property type="term" value="F:metalloendopeptidase inhibitor activity"/>
    <property type="evidence" value="ECO:0007669"/>
    <property type="project" value="UniProtKB-UniRule"/>
</dbReference>
<dbReference type="OrthoDB" id="8898327at2759"/>
<evidence type="ECO:0000256" key="4">
    <source>
        <dbReference type="PROSITE-ProRule" id="PRU01377"/>
    </source>
</evidence>
<evidence type="ECO:0000256" key="3">
    <source>
        <dbReference type="ARBA" id="ARBA00022737"/>
    </source>
</evidence>
<accession>A0A6P7Z828</accession>
<dbReference type="FunFam" id="3.10.450.10:FF:000007">
    <property type="entry name" value="latexin"/>
    <property type="match status" value="1"/>
</dbReference>
<evidence type="ECO:0000256" key="2">
    <source>
        <dbReference type="ARBA" id="ARBA00022690"/>
    </source>
</evidence>
<keyword evidence="6" id="KW-1185">Reference proteome</keyword>
<dbReference type="PANTHER" id="PTHR28591">
    <property type="entry name" value="LATEXIN"/>
    <property type="match status" value="1"/>
</dbReference>
<dbReference type="GeneID" id="115479141"/>
<gene>
    <name evidence="7" type="primary">LXN</name>
</gene>
<reference evidence="7" key="1">
    <citation type="submission" date="2025-08" db="UniProtKB">
        <authorList>
            <consortium name="RefSeq"/>
        </authorList>
    </citation>
    <scope>IDENTIFICATION</scope>
</reference>
<evidence type="ECO:0000256" key="1">
    <source>
        <dbReference type="ARBA" id="ARBA00010083"/>
    </source>
</evidence>
<evidence type="ECO:0000313" key="6">
    <source>
        <dbReference type="Proteomes" id="UP000515156"/>
    </source>
</evidence>
<proteinExistence type="inferred from homology"/>
<keyword evidence="2 4" id="KW-0646">Protease inhibitor</keyword>
<sequence length="221" mass="25865">MEELNPSHYPATRAVRVVVNYITYQHGTPHKIFLAQKVETASREKIEGVGHKYYLRFPITDKLGKEIVNCTAEVLYYLSDPPRTPEVNVVFDKELTKDTEAEDNEFYNKMKSQRTPIKAHTIPDNYGNVPPELEPVRYLAWNACGYVIWQNSTEDTLYSMARIETVQQVKRDDGFIEFNFKVLLHDFISQEMIPWQLQVLWQPENGTIVKQNSRLPRAWEK</sequence>
<dbReference type="PROSITE" id="PS52033">
    <property type="entry name" value="CYSTATIN_LXN"/>
    <property type="match status" value="2"/>
</dbReference>
<dbReference type="Pfam" id="PF06907">
    <property type="entry name" value="LXN"/>
    <property type="match status" value="1"/>
</dbReference>
<feature type="domain" description="Cystatin LXN-type" evidence="5">
    <location>
        <begin position="1"/>
        <end position="99"/>
    </location>
</feature>
<keyword evidence="3" id="KW-0677">Repeat</keyword>
<dbReference type="SUPFAM" id="SSF54403">
    <property type="entry name" value="Cystatin/monellin"/>
    <property type="match status" value="2"/>
</dbReference>
<protein>
    <submittedName>
        <fullName evidence="7">Latexin</fullName>
    </submittedName>
</protein>
<dbReference type="CTD" id="56925"/>
<feature type="domain" description="Cystatin LXN-type" evidence="5">
    <location>
        <begin position="118"/>
        <end position="221"/>
    </location>
</feature>
<organism evidence="6 7">
    <name type="scientific">Microcaecilia unicolor</name>
    <dbReference type="NCBI Taxonomy" id="1415580"/>
    <lineage>
        <taxon>Eukaryota</taxon>
        <taxon>Metazoa</taxon>
        <taxon>Chordata</taxon>
        <taxon>Craniata</taxon>
        <taxon>Vertebrata</taxon>
        <taxon>Euteleostomi</taxon>
        <taxon>Amphibia</taxon>
        <taxon>Gymnophiona</taxon>
        <taxon>Siphonopidae</taxon>
        <taxon>Microcaecilia</taxon>
    </lineage>
</organism>
<evidence type="ECO:0000313" key="7">
    <source>
        <dbReference type="RefSeq" id="XP_030072771.1"/>
    </source>
</evidence>
<dbReference type="PANTHER" id="PTHR28591:SF1">
    <property type="entry name" value="LATEXIN"/>
    <property type="match status" value="1"/>
</dbReference>
<comment type="similarity">
    <text evidence="1 4">Belongs to the protease inhibitor I47 (latexin) family.</text>
</comment>
<dbReference type="GO" id="GO:0005615">
    <property type="term" value="C:extracellular space"/>
    <property type="evidence" value="ECO:0007669"/>
    <property type="project" value="TreeGrafter"/>
</dbReference>
<evidence type="ECO:0000259" key="5">
    <source>
        <dbReference type="PROSITE" id="PS52033"/>
    </source>
</evidence>
<dbReference type="InterPro" id="IPR009684">
    <property type="entry name" value="Latexin"/>
</dbReference>
<name>A0A6P7Z828_9AMPH</name>
<dbReference type="InParanoid" id="A0A6P7Z828"/>
<dbReference type="KEGG" id="muo:115479141"/>
<dbReference type="Gene3D" id="3.10.450.10">
    <property type="match status" value="2"/>
</dbReference>
<dbReference type="InterPro" id="IPR049897">
    <property type="entry name" value="CYSTATIN_LXN"/>
</dbReference>
<dbReference type="InterPro" id="IPR046350">
    <property type="entry name" value="Cystatin_sf"/>
</dbReference>
<dbReference type="RefSeq" id="XP_030072771.1">
    <property type="nucleotide sequence ID" value="XM_030216911.1"/>
</dbReference>
<dbReference type="Proteomes" id="UP000515156">
    <property type="component" value="Chromosome 10"/>
</dbReference>
<dbReference type="AlphaFoldDB" id="A0A6P7Z828"/>
<dbReference type="FunCoup" id="A0A6P7Z828">
    <property type="interactions" value="179"/>
</dbReference>